<keyword evidence="5" id="KW-1133">Transmembrane helix</keyword>
<feature type="region of interest" description="Disordered" evidence="4">
    <location>
        <begin position="653"/>
        <end position="674"/>
    </location>
</feature>
<dbReference type="InterPro" id="IPR035914">
    <property type="entry name" value="Sperma_CUB_dom_sf"/>
</dbReference>
<evidence type="ECO:0000313" key="9">
    <source>
        <dbReference type="Proteomes" id="UP001159428"/>
    </source>
</evidence>
<dbReference type="PANTHER" id="PTHR24251:SF40">
    <property type="entry name" value="CUB DOMAIN-CONTAINING PROTEIN"/>
    <property type="match status" value="1"/>
</dbReference>
<comment type="caution">
    <text evidence="8">The sequence shown here is derived from an EMBL/GenBank/DDBJ whole genome shotgun (WGS) entry which is preliminary data.</text>
</comment>
<keyword evidence="5" id="KW-0472">Membrane</keyword>
<keyword evidence="5" id="KW-0812">Transmembrane</keyword>
<keyword evidence="9" id="KW-1185">Reference proteome</keyword>
<feature type="chain" id="PRO_5044009742" description="CUB domain-containing protein" evidence="6">
    <location>
        <begin position="22"/>
        <end position="674"/>
    </location>
</feature>
<evidence type="ECO:0000256" key="1">
    <source>
        <dbReference type="ARBA" id="ARBA00022737"/>
    </source>
</evidence>
<feature type="region of interest" description="Disordered" evidence="4">
    <location>
        <begin position="375"/>
        <end position="422"/>
    </location>
</feature>
<feature type="compositionally biased region" description="Polar residues" evidence="4">
    <location>
        <begin position="338"/>
        <end position="349"/>
    </location>
</feature>
<feature type="signal peptide" evidence="6">
    <location>
        <begin position="1"/>
        <end position="21"/>
    </location>
</feature>
<dbReference type="PROSITE" id="PS01180">
    <property type="entry name" value="CUB"/>
    <property type="match status" value="1"/>
</dbReference>
<dbReference type="Pfam" id="PF00431">
    <property type="entry name" value="CUB"/>
    <property type="match status" value="1"/>
</dbReference>
<keyword evidence="6" id="KW-0732">Signal</keyword>
<name>A0AAU9WX35_9CNID</name>
<evidence type="ECO:0000256" key="5">
    <source>
        <dbReference type="SAM" id="Phobius"/>
    </source>
</evidence>
<dbReference type="PANTHER" id="PTHR24251">
    <property type="entry name" value="OVOCHYMASE-RELATED"/>
    <property type="match status" value="1"/>
</dbReference>
<organism evidence="8 9">
    <name type="scientific">Pocillopora meandrina</name>
    <dbReference type="NCBI Taxonomy" id="46732"/>
    <lineage>
        <taxon>Eukaryota</taxon>
        <taxon>Metazoa</taxon>
        <taxon>Cnidaria</taxon>
        <taxon>Anthozoa</taxon>
        <taxon>Hexacorallia</taxon>
        <taxon>Scleractinia</taxon>
        <taxon>Astrocoeniina</taxon>
        <taxon>Pocilloporidae</taxon>
        <taxon>Pocillopora</taxon>
    </lineage>
</organism>
<evidence type="ECO:0000256" key="2">
    <source>
        <dbReference type="ARBA" id="ARBA00023157"/>
    </source>
</evidence>
<dbReference type="CDD" id="cd00041">
    <property type="entry name" value="CUB"/>
    <property type="match status" value="1"/>
</dbReference>
<accession>A0AAU9WX35</accession>
<proteinExistence type="predicted"/>
<evidence type="ECO:0000256" key="6">
    <source>
        <dbReference type="SAM" id="SignalP"/>
    </source>
</evidence>
<feature type="region of interest" description="Disordered" evidence="4">
    <location>
        <begin position="438"/>
        <end position="457"/>
    </location>
</feature>
<feature type="region of interest" description="Disordered" evidence="4">
    <location>
        <begin position="463"/>
        <end position="590"/>
    </location>
</feature>
<reference evidence="8 9" key="1">
    <citation type="submission" date="2022-05" db="EMBL/GenBank/DDBJ databases">
        <authorList>
            <consortium name="Genoscope - CEA"/>
            <person name="William W."/>
        </authorList>
    </citation>
    <scope>NUCLEOTIDE SEQUENCE [LARGE SCALE GENOMIC DNA]</scope>
</reference>
<feature type="compositionally biased region" description="Polar residues" evidence="4">
    <location>
        <begin position="443"/>
        <end position="453"/>
    </location>
</feature>
<keyword evidence="2" id="KW-1015">Disulfide bond</keyword>
<feature type="compositionally biased region" description="Acidic residues" evidence="4">
    <location>
        <begin position="480"/>
        <end position="500"/>
    </location>
</feature>
<dbReference type="Proteomes" id="UP001159428">
    <property type="component" value="Unassembled WGS sequence"/>
</dbReference>
<sequence>MRFTCFKWFTTFTYALQLVTARPRTSREAGSLPIACQSREQLIDDEGTITSPNFRGPYPANSSCTWIITPPEKANVSLRFSSFNIQSSSKQCGGIKCNCDFVQISELGSASSNAGFNTKYCDGNRPPDKILYLISGVRIRFVSDSTGEETGFKLHYKTLHTPAPAPTMGVSGASVNQTVVTTTSGSSSNLNVSSFSIPLPTFTSKAPINSSSEIVLQVTPETRITTELTGAQTPLPRRTLPVSSAGAGSAWTTPVHTVMAKEQKVVEEKVPDIIVLGPSVPVVMIFVIVVAGIAWWNYKFNSEEHNRYESYAKKSAAKKRQKRTMHNISKGNLYNEMTKTWKGQSSNPNAGRPSPMVGGYKKISFAGRLLELAEGVRTPRPSRPSSYAEETVPLTKPSTSKGPFLSPGVATTGGGSRPSSRPASLLLRDALVNMFGEGKESESQTQGSGSPSKRASKRVSFIDEEAGHPLVQHETIPPEQIEEIHDEPEEDDDNSKEETDDTVKPARRLPIPAILVRQPSEDTDFAVESPSRTSSFHKDEDPVLVEESPDLQAAMPDQGVHHENEDSSGPRWNDFGENYTDSSSEDIPDRSLIFPDLEDFLLNLDKDSDLDEPPYSCASHIGDILRKSYGDEGLSDLGPETVLDVPEEFVGMMRNPSMSQDSITKETDLVDDVD</sequence>
<dbReference type="InterPro" id="IPR000859">
    <property type="entry name" value="CUB_dom"/>
</dbReference>
<dbReference type="EMBL" id="CALNXJ010000023">
    <property type="protein sequence ID" value="CAH3128292.1"/>
    <property type="molecule type" value="Genomic_DNA"/>
</dbReference>
<feature type="domain" description="CUB" evidence="7">
    <location>
        <begin position="36"/>
        <end position="159"/>
    </location>
</feature>
<evidence type="ECO:0000256" key="3">
    <source>
        <dbReference type="PROSITE-ProRule" id="PRU00059"/>
    </source>
</evidence>
<evidence type="ECO:0000256" key="4">
    <source>
        <dbReference type="SAM" id="MobiDB-lite"/>
    </source>
</evidence>
<gene>
    <name evidence="8" type="ORF">PMEA_00013407</name>
</gene>
<feature type="region of interest" description="Disordered" evidence="4">
    <location>
        <begin position="338"/>
        <end position="357"/>
    </location>
</feature>
<evidence type="ECO:0000313" key="8">
    <source>
        <dbReference type="EMBL" id="CAH3128292.1"/>
    </source>
</evidence>
<dbReference type="SUPFAM" id="SSF49854">
    <property type="entry name" value="Spermadhesin, CUB domain"/>
    <property type="match status" value="1"/>
</dbReference>
<dbReference type="Gene3D" id="2.60.120.290">
    <property type="entry name" value="Spermadhesin, CUB domain"/>
    <property type="match status" value="1"/>
</dbReference>
<protein>
    <recommendedName>
        <fullName evidence="7">CUB domain-containing protein</fullName>
    </recommendedName>
</protein>
<comment type="caution">
    <text evidence="3">Lacks conserved residue(s) required for the propagation of feature annotation.</text>
</comment>
<evidence type="ECO:0000259" key="7">
    <source>
        <dbReference type="PROSITE" id="PS01180"/>
    </source>
</evidence>
<keyword evidence="1" id="KW-0677">Repeat</keyword>
<feature type="transmembrane region" description="Helical" evidence="5">
    <location>
        <begin position="273"/>
        <end position="298"/>
    </location>
</feature>
<dbReference type="SMART" id="SM00042">
    <property type="entry name" value="CUB"/>
    <property type="match status" value="1"/>
</dbReference>
<dbReference type="AlphaFoldDB" id="A0AAU9WX35"/>